<dbReference type="Proteomes" id="UP000735302">
    <property type="component" value="Unassembled WGS sequence"/>
</dbReference>
<name>A0AAV4DML2_9GAST</name>
<comment type="caution">
    <text evidence="4">The sequence shown here is derived from an EMBL/GenBank/DDBJ whole genome shotgun (WGS) entry which is preliminary data.</text>
</comment>
<reference evidence="4 5" key="1">
    <citation type="journal article" date="2021" name="Elife">
        <title>Chloroplast acquisition without the gene transfer in kleptoplastic sea slugs, Plakobranchus ocellatus.</title>
        <authorList>
            <person name="Maeda T."/>
            <person name="Takahashi S."/>
            <person name="Yoshida T."/>
            <person name="Shimamura S."/>
            <person name="Takaki Y."/>
            <person name="Nagai Y."/>
            <person name="Toyoda A."/>
            <person name="Suzuki Y."/>
            <person name="Arimoto A."/>
            <person name="Ishii H."/>
            <person name="Satoh N."/>
            <person name="Nishiyama T."/>
            <person name="Hasebe M."/>
            <person name="Maruyama T."/>
            <person name="Minagawa J."/>
            <person name="Obokata J."/>
            <person name="Shigenobu S."/>
        </authorList>
    </citation>
    <scope>NUCLEOTIDE SEQUENCE [LARGE SCALE GENOMIC DNA]</scope>
</reference>
<dbReference type="InterPro" id="IPR001212">
    <property type="entry name" value="Somatomedin_B_dom"/>
</dbReference>
<sequence>MALSNQRNLTTVIIMMSTTLLPLSGPLLEISPDMSKAHASAGSLNTTSMTSEFLDNETNPTDEEKCPPVKWKSTKLKNSDLSSSPDKPQILQQKKNSSCLTKKETNNWTRESKSHMANRPGFFEDPTSLVRIDADESLEVESDSLYGDDGTYNRSMNCLGISSTNFTLKQFEKEHIGTSTGDAISEPPMNSFKPDLTLTFTCQGRCGMEMSFPCSCSASCVVYGTCCDNITQVCPHVWEEGMTRFDHMHG</sequence>
<dbReference type="EMBL" id="BLXT01008064">
    <property type="protein sequence ID" value="GFO45507.1"/>
    <property type="molecule type" value="Genomic_DNA"/>
</dbReference>
<evidence type="ECO:0000313" key="4">
    <source>
        <dbReference type="EMBL" id="GFO45507.1"/>
    </source>
</evidence>
<dbReference type="PROSITE" id="PS50958">
    <property type="entry name" value="SMB_2"/>
    <property type="match status" value="1"/>
</dbReference>
<evidence type="ECO:0000256" key="1">
    <source>
        <dbReference type="ARBA" id="ARBA00023157"/>
    </source>
</evidence>
<feature type="domain" description="SMB" evidence="3">
    <location>
        <begin position="198"/>
        <end position="238"/>
    </location>
</feature>
<gene>
    <name evidence="4" type="ORF">PoB_007201200</name>
</gene>
<feature type="compositionally biased region" description="Basic and acidic residues" evidence="2">
    <location>
        <begin position="101"/>
        <end position="114"/>
    </location>
</feature>
<proteinExistence type="predicted"/>
<feature type="region of interest" description="Disordered" evidence="2">
    <location>
        <begin position="52"/>
        <end position="122"/>
    </location>
</feature>
<dbReference type="SUPFAM" id="SSF90188">
    <property type="entry name" value="Somatomedin B domain"/>
    <property type="match status" value="1"/>
</dbReference>
<organism evidence="4 5">
    <name type="scientific">Plakobranchus ocellatus</name>
    <dbReference type="NCBI Taxonomy" id="259542"/>
    <lineage>
        <taxon>Eukaryota</taxon>
        <taxon>Metazoa</taxon>
        <taxon>Spiralia</taxon>
        <taxon>Lophotrochozoa</taxon>
        <taxon>Mollusca</taxon>
        <taxon>Gastropoda</taxon>
        <taxon>Heterobranchia</taxon>
        <taxon>Euthyneura</taxon>
        <taxon>Panpulmonata</taxon>
        <taxon>Sacoglossa</taxon>
        <taxon>Placobranchoidea</taxon>
        <taxon>Plakobranchidae</taxon>
        <taxon>Plakobranchus</taxon>
    </lineage>
</organism>
<keyword evidence="1" id="KW-1015">Disulfide bond</keyword>
<feature type="compositionally biased region" description="Polar residues" evidence="2">
    <location>
        <begin position="79"/>
        <end position="100"/>
    </location>
</feature>
<evidence type="ECO:0000256" key="2">
    <source>
        <dbReference type="SAM" id="MobiDB-lite"/>
    </source>
</evidence>
<accession>A0AAV4DML2</accession>
<dbReference type="Gene3D" id="4.10.410.20">
    <property type="match status" value="1"/>
</dbReference>
<dbReference type="InterPro" id="IPR036024">
    <property type="entry name" value="Somatomedin_B-like_dom_sf"/>
</dbReference>
<evidence type="ECO:0000259" key="3">
    <source>
        <dbReference type="PROSITE" id="PS50958"/>
    </source>
</evidence>
<keyword evidence="5" id="KW-1185">Reference proteome</keyword>
<dbReference type="AlphaFoldDB" id="A0AAV4DML2"/>
<dbReference type="Pfam" id="PF01033">
    <property type="entry name" value="Somatomedin_B"/>
    <property type="match status" value="1"/>
</dbReference>
<protein>
    <recommendedName>
        <fullName evidence="3">SMB domain-containing protein</fullName>
    </recommendedName>
</protein>
<evidence type="ECO:0000313" key="5">
    <source>
        <dbReference type="Proteomes" id="UP000735302"/>
    </source>
</evidence>